<reference evidence="1" key="1">
    <citation type="journal article" date="2016" name="Genome Announc.">
        <title>Draft genomes of two strains of Paenibacillus glucanolyticus with capability to degrade lignocellulose.</title>
        <authorList>
            <person name="Mathews S.L."/>
            <person name="Pawlak J."/>
            <person name="Grunden A.M."/>
        </authorList>
    </citation>
    <scope>NUCLEOTIDE SEQUENCE [LARGE SCALE GENOMIC DNA]</scope>
    <source>
        <strain evidence="1">SLM1</strain>
    </source>
</reference>
<dbReference type="EMBL" id="LWMH01000001">
    <property type="protein sequence ID" value="KZS44898.1"/>
    <property type="molecule type" value="Genomic_DNA"/>
</dbReference>
<dbReference type="RefSeq" id="WP_063477402.1">
    <property type="nucleotide sequence ID" value="NZ_JBCMWP010000019.1"/>
</dbReference>
<sequence length="166" mass="19303">MKKWAIILSILVLFLLNITQLLNAQQLRSQIEEQDYIVKAENANQDFIEKFFSYSSTKERYENIKPLTTEEGFRATLPSGIEIPEDNGSELSVTSRMDKLKPYIYPSIDKNKVDFMNKFEVSTIFNKIKTTQEIIIYTQVVYDQISGWKVNDVEFVSSLGNGYEQY</sequence>
<proteinExistence type="predicted"/>
<comment type="caution">
    <text evidence="1">The sequence shown here is derived from an EMBL/GenBank/DDBJ whole genome shotgun (WGS) entry which is preliminary data.</text>
</comment>
<keyword evidence="2" id="KW-1185">Reference proteome</keyword>
<evidence type="ECO:0000313" key="1">
    <source>
        <dbReference type="EMBL" id="KZS44898.1"/>
    </source>
</evidence>
<organism evidence="1 2">
    <name type="scientific">Paenibacillus glucanolyticus</name>
    <dbReference type="NCBI Taxonomy" id="59843"/>
    <lineage>
        <taxon>Bacteria</taxon>
        <taxon>Bacillati</taxon>
        <taxon>Bacillota</taxon>
        <taxon>Bacilli</taxon>
        <taxon>Bacillales</taxon>
        <taxon>Paenibacillaceae</taxon>
        <taxon>Paenibacillus</taxon>
    </lineage>
</organism>
<protein>
    <submittedName>
        <fullName evidence="1">Uncharacterized protein</fullName>
    </submittedName>
</protein>
<evidence type="ECO:0000313" key="2">
    <source>
        <dbReference type="Proteomes" id="UP000076796"/>
    </source>
</evidence>
<name>A0A168EWQ4_9BACL</name>
<dbReference type="AlphaFoldDB" id="A0A168EWQ4"/>
<dbReference type="OrthoDB" id="2667170at2"/>
<gene>
    <name evidence="1" type="ORF">AWU65_02630</name>
</gene>
<accession>A0A168EWQ4</accession>
<dbReference type="Proteomes" id="UP000076796">
    <property type="component" value="Unassembled WGS sequence"/>
</dbReference>